<dbReference type="EMBL" id="AOMA01000080">
    <property type="protein sequence ID" value="EMA39660.1"/>
    <property type="molecule type" value="Genomic_DNA"/>
</dbReference>
<sequence>MSVVNRRELVAGLASVGVLGGGAVAWRVRSTVLGNDGSDRSDSDEHNDDDGEGDDEGDDASDGAVTLETIDAPGSDAGAVTIPTDGVSLVVFFSAVCHRCRSLMPNLVEAQAQLADDHGDAVTVVSVASHQTEEQLRDWWAEHDGDWTLAYDGDGTLGREYGVTRHPVLLAIDADGDVRWRDEGELETERIVDRVESVLEEPVETDDD</sequence>
<evidence type="ECO:0000313" key="3">
    <source>
        <dbReference type="EMBL" id="EMA39660.1"/>
    </source>
</evidence>
<dbReference type="SUPFAM" id="SSF52833">
    <property type="entry name" value="Thioredoxin-like"/>
    <property type="match status" value="1"/>
</dbReference>
<protein>
    <submittedName>
        <fullName evidence="3">Alkyl hydroperoxide reductase</fullName>
    </submittedName>
</protein>
<dbReference type="InterPro" id="IPR013740">
    <property type="entry name" value="Redoxin"/>
</dbReference>
<dbReference type="AlphaFoldDB" id="M0M5K9"/>
<organism evidence="3 4">
    <name type="scientific">Halobiforma nitratireducens JCM 10879</name>
    <dbReference type="NCBI Taxonomy" id="1227454"/>
    <lineage>
        <taxon>Archaea</taxon>
        <taxon>Methanobacteriati</taxon>
        <taxon>Methanobacteriota</taxon>
        <taxon>Stenosarchaea group</taxon>
        <taxon>Halobacteria</taxon>
        <taxon>Halobacteriales</taxon>
        <taxon>Natrialbaceae</taxon>
        <taxon>Halobiforma</taxon>
    </lineage>
</organism>
<evidence type="ECO:0000256" key="1">
    <source>
        <dbReference type="SAM" id="MobiDB-lite"/>
    </source>
</evidence>
<dbReference type="Pfam" id="PF08534">
    <property type="entry name" value="Redoxin"/>
    <property type="match status" value="1"/>
</dbReference>
<dbReference type="PROSITE" id="PS51352">
    <property type="entry name" value="THIOREDOXIN_2"/>
    <property type="match status" value="1"/>
</dbReference>
<feature type="compositionally biased region" description="Acidic residues" evidence="1">
    <location>
        <begin position="45"/>
        <end position="61"/>
    </location>
</feature>
<feature type="region of interest" description="Disordered" evidence="1">
    <location>
        <begin position="33"/>
        <end position="61"/>
    </location>
</feature>
<accession>M0M5K9</accession>
<name>M0M5K9_9EURY</name>
<comment type="caution">
    <text evidence="3">The sequence shown here is derived from an EMBL/GenBank/DDBJ whole genome shotgun (WGS) entry which is preliminary data.</text>
</comment>
<dbReference type="eggNOG" id="arCOG06181">
    <property type="taxonomic scope" value="Archaea"/>
</dbReference>
<keyword evidence="4" id="KW-1185">Reference proteome</keyword>
<dbReference type="InterPro" id="IPR036249">
    <property type="entry name" value="Thioredoxin-like_sf"/>
</dbReference>
<dbReference type="InterPro" id="IPR050553">
    <property type="entry name" value="Thioredoxin_ResA/DsbE_sf"/>
</dbReference>
<dbReference type="Proteomes" id="UP000011607">
    <property type="component" value="Unassembled WGS sequence"/>
</dbReference>
<reference evidence="3 4" key="1">
    <citation type="journal article" date="2014" name="PLoS Genet.">
        <title>Phylogenetically driven sequencing of extremely halophilic archaea reveals strategies for static and dynamic osmo-response.</title>
        <authorList>
            <person name="Becker E.A."/>
            <person name="Seitzer P.M."/>
            <person name="Tritt A."/>
            <person name="Larsen D."/>
            <person name="Krusor M."/>
            <person name="Yao A.I."/>
            <person name="Wu D."/>
            <person name="Madern D."/>
            <person name="Eisen J.A."/>
            <person name="Darling A.E."/>
            <person name="Facciotti M.T."/>
        </authorList>
    </citation>
    <scope>NUCLEOTIDE SEQUENCE [LARGE SCALE GENOMIC DNA]</scope>
    <source>
        <strain evidence="3 4">JCM 10879</strain>
    </source>
</reference>
<evidence type="ECO:0000259" key="2">
    <source>
        <dbReference type="PROSITE" id="PS51352"/>
    </source>
</evidence>
<dbReference type="CDD" id="cd02966">
    <property type="entry name" value="TlpA_like_family"/>
    <property type="match status" value="1"/>
</dbReference>
<gene>
    <name evidence="3" type="ORF">C446_08331</name>
</gene>
<dbReference type="InterPro" id="IPR013766">
    <property type="entry name" value="Thioredoxin_domain"/>
</dbReference>
<evidence type="ECO:0000313" key="4">
    <source>
        <dbReference type="Proteomes" id="UP000011607"/>
    </source>
</evidence>
<dbReference type="STRING" id="1227454.C446_08331"/>
<dbReference type="Gene3D" id="3.40.30.10">
    <property type="entry name" value="Glutaredoxin"/>
    <property type="match status" value="1"/>
</dbReference>
<feature type="domain" description="Thioredoxin" evidence="2">
    <location>
        <begin position="54"/>
        <end position="200"/>
    </location>
</feature>
<dbReference type="PANTHER" id="PTHR42852:SF17">
    <property type="entry name" value="THIOREDOXIN-LIKE PROTEIN HI_1115"/>
    <property type="match status" value="1"/>
</dbReference>
<proteinExistence type="predicted"/>
<dbReference type="GO" id="GO:0016491">
    <property type="term" value="F:oxidoreductase activity"/>
    <property type="evidence" value="ECO:0007669"/>
    <property type="project" value="InterPro"/>
</dbReference>
<dbReference type="PANTHER" id="PTHR42852">
    <property type="entry name" value="THIOL:DISULFIDE INTERCHANGE PROTEIN DSBE"/>
    <property type="match status" value="1"/>
</dbReference>